<dbReference type="Gene3D" id="3.30.450.40">
    <property type="match status" value="1"/>
</dbReference>
<dbReference type="PROSITE" id="PS51077">
    <property type="entry name" value="HTH_ICLR"/>
    <property type="match status" value="1"/>
</dbReference>
<reference evidence="6" key="1">
    <citation type="submission" date="2014-06" db="EMBL/GenBank/DDBJ databases">
        <title>Key roles for freshwater Actinobacteria revealed by deep metagenomic sequencing.</title>
        <authorList>
            <person name="Ghai R."/>
            <person name="Mizuno C.M."/>
            <person name="Picazo A."/>
            <person name="Camacho A."/>
            <person name="Rodriguez-Valera F."/>
        </authorList>
    </citation>
    <scope>NUCLEOTIDE SEQUENCE</scope>
</reference>
<dbReference type="GO" id="GO:0003677">
    <property type="term" value="F:DNA binding"/>
    <property type="evidence" value="ECO:0007669"/>
    <property type="project" value="UniProtKB-KW"/>
</dbReference>
<dbReference type="InterPro" id="IPR029016">
    <property type="entry name" value="GAF-like_dom_sf"/>
</dbReference>
<evidence type="ECO:0000259" key="4">
    <source>
        <dbReference type="PROSITE" id="PS51077"/>
    </source>
</evidence>
<dbReference type="InterPro" id="IPR005471">
    <property type="entry name" value="Tscrpt_reg_IclR_N"/>
</dbReference>
<dbReference type="InterPro" id="IPR036388">
    <property type="entry name" value="WH-like_DNA-bd_sf"/>
</dbReference>
<dbReference type="GO" id="GO:0003700">
    <property type="term" value="F:DNA-binding transcription factor activity"/>
    <property type="evidence" value="ECO:0007669"/>
    <property type="project" value="TreeGrafter"/>
</dbReference>
<dbReference type="GO" id="GO:0045892">
    <property type="term" value="P:negative regulation of DNA-templated transcription"/>
    <property type="evidence" value="ECO:0007669"/>
    <property type="project" value="TreeGrafter"/>
</dbReference>
<accession>A0A094SLC3</accession>
<sequence length="259" mass="27192">MSEKFALNVEEKPVTGTQSIDRACDLLIRVINSEDPVTLSELVSTTGLAKGTTSRILSALERSGLLARSAFGGFESGPVLNQFAVRGGAYTALIGSLTPAMERIADMTHETVSLAVTGHNGIDNIAQVEGSYLLGSRNWVGESVPSHCSAAGKVLIAFGGASAPSTLAPRTTETITDFATLDAHIRKAREVGYAVIRNELEQGLISVAIPVLDSSNKAIAALSVSGPAERITPGDELHIAQLMRRELNQVQGLKQEGAA</sequence>
<keyword evidence="2" id="KW-0238">DNA-binding</keyword>
<dbReference type="PANTHER" id="PTHR30136:SF24">
    <property type="entry name" value="HTH-TYPE TRANSCRIPTIONAL REPRESSOR ALLR"/>
    <property type="match status" value="1"/>
</dbReference>
<dbReference type="InterPro" id="IPR050707">
    <property type="entry name" value="HTH_MetabolicPath_Reg"/>
</dbReference>
<proteinExistence type="predicted"/>
<keyword evidence="3" id="KW-0804">Transcription</keyword>
<dbReference type="SUPFAM" id="SSF46785">
    <property type="entry name" value="Winged helix' DNA-binding domain"/>
    <property type="match status" value="1"/>
</dbReference>
<evidence type="ECO:0000256" key="3">
    <source>
        <dbReference type="ARBA" id="ARBA00023163"/>
    </source>
</evidence>
<organism evidence="6">
    <name type="scientific">freshwater metagenome</name>
    <dbReference type="NCBI Taxonomy" id="449393"/>
    <lineage>
        <taxon>unclassified sequences</taxon>
        <taxon>metagenomes</taxon>
        <taxon>ecological metagenomes</taxon>
    </lineage>
</organism>
<dbReference type="PROSITE" id="PS51078">
    <property type="entry name" value="ICLR_ED"/>
    <property type="match status" value="1"/>
</dbReference>
<feature type="domain" description="HTH iclR-type" evidence="4">
    <location>
        <begin position="17"/>
        <end position="78"/>
    </location>
</feature>
<evidence type="ECO:0000259" key="5">
    <source>
        <dbReference type="PROSITE" id="PS51078"/>
    </source>
</evidence>
<name>A0A094SLC3_9ZZZZ</name>
<dbReference type="SMART" id="SM00346">
    <property type="entry name" value="HTH_ICLR"/>
    <property type="match status" value="1"/>
</dbReference>
<gene>
    <name evidence="6" type="ORF">GM51_6870</name>
</gene>
<evidence type="ECO:0000256" key="1">
    <source>
        <dbReference type="ARBA" id="ARBA00023015"/>
    </source>
</evidence>
<evidence type="ECO:0000313" key="6">
    <source>
        <dbReference type="EMBL" id="KGA19323.1"/>
    </source>
</evidence>
<dbReference type="EMBL" id="JNSL01000032">
    <property type="protein sequence ID" value="KGA19323.1"/>
    <property type="molecule type" value="Genomic_DNA"/>
</dbReference>
<dbReference type="InterPro" id="IPR036390">
    <property type="entry name" value="WH_DNA-bd_sf"/>
</dbReference>
<dbReference type="SUPFAM" id="SSF55781">
    <property type="entry name" value="GAF domain-like"/>
    <property type="match status" value="1"/>
</dbReference>
<dbReference type="InterPro" id="IPR014757">
    <property type="entry name" value="Tscrpt_reg_IclR_C"/>
</dbReference>
<dbReference type="Gene3D" id="1.10.10.10">
    <property type="entry name" value="Winged helix-like DNA-binding domain superfamily/Winged helix DNA-binding domain"/>
    <property type="match status" value="1"/>
</dbReference>
<evidence type="ECO:0008006" key="7">
    <source>
        <dbReference type="Google" id="ProtNLM"/>
    </source>
</evidence>
<feature type="domain" description="IclR-ED" evidence="5">
    <location>
        <begin position="79"/>
        <end position="259"/>
    </location>
</feature>
<dbReference type="PANTHER" id="PTHR30136">
    <property type="entry name" value="HELIX-TURN-HELIX TRANSCRIPTIONAL REGULATOR, ICLR FAMILY"/>
    <property type="match status" value="1"/>
</dbReference>
<keyword evidence="1" id="KW-0805">Transcription regulation</keyword>
<dbReference type="Pfam" id="PF09339">
    <property type="entry name" value="HTH_IclR"/>
    <property type="match status" value="1"/>
</dbReference>
<dbReference type="Pfam" id="PF01614">
    <property type="entry name" value="IclR_C"/>
    <property type="match status" value="1"/>
</dbReference>
<comment type="caution">
    <text evidence="6">The sequence shown here is derived from an EMBL/GenBank/DDBJ whole genome shotgun (WGS) entry which is preliminary data.</text>
</comment>
<protein>
    <recommendedName>
        <fullName evidence="7">IclR family transcriptional regulator</fullName>
    </recommendedName>
</protein>
<dbReference type="AlphaFoldDB" id="A0A094SLC3"/>
<evidence type="ECO:0000256" key="2">
    <source>
        <dbReference type="ARBA" id="ARBA00023125"/>
    </source>
</evidence>